<dbReference type="FunFam" id="1.20.1070.10:FF:000049">
    <property type="entry name" value="G-protein coupled receptor 87"/>
    <property type="match status" value="1"/>
</dbReference>
<keyword evidence="15" id="KW-1185">Reference proteome</keyword>
<evidence type="ECO:0000256" key="6">
    <source>
        <dbReference type="ARBA" id="ARBA00023136"/>
    </source>
</evidence>
<evidence type="ECO:0000256" key="10">
    <source>
        <dbReference type="ARBA" id="ARBA00023224"/>
    </source>
</evidence>
<dbReference type="InterPro" id="IPR008109">
    <property type="entry name" value="P2Y13_rcpt"/>
</dbReference>
<dbReference type="PANTHER" id="PTHR24233">
    <property type="entry name" value="P2Y PURINOCEPTOR-RELATED G-PROTEIN COUPLED RECEPTOR"/>
    <property type="match status" value="1"/>
</dbReference>
<dbReference type="Pfam" id="PF00001">
    <property type="entry name" value="7tm_1"/>
    <property type="match status" value="1"/>
</dbReference>
<keyword evidence="5 11" id="KW-0297">G-protein coupled receptor</keyword>
<gene>
    <name evidence="14" type="primary">GPR87</name>
    <name evidence="14" type="ORF">AOXY_G9294</name>
</gene>
<evidence type="ECO:0000256" key="1">
    <source>
        <dbReference type="ARBA" id="ARBA00004651"/>
    </source>
</evidence>
<evidence type="ECO:0000256" key="2">
    <source>
        <dbReference type="ARBA" id="ARBA00022475"/>
    </source>
</evidence>
<evidence type="ECO:0000313" key="14">
    <source>
        <dbReference type="EMBL" id="KAK1168507.1"/>
    </source>
</evidence>
<keyword evidence="6 12" id="KW-0472">Membrane</keyword>
<protein>
    <submittedName>
        <fullName evidence="14">G-protein coupled receptor 87-like isoform X1</fullName>
    </submittedName>
</protein>
<evidence type="ECO:0000256" key="5">
    <source>
        <dbReference type="ARBA" id="ARBA00023040"/>
    </source>
</evidence>
<evidence type="ECO:0000256" key="11">
    <source>
        <dbReference type="RuleBase" id="RU000688"/>
    </source>
</evidence>
<feature type="domain" description="G-protein coupled receptors family 1 profile" evidence="13">
    <location>
        <begin position="58"/>
        <end position="312"/>
    </location>
</feature>
<feature type="transmembrane region" description="Helical" evidence="12">
    <location>
        <begin position="78"/>
        <end position="98"/>
    </location>
</feature>
<dbReference type="GO" id="GO:0005886">
    <property type="term" value="C:plasma membrane"/>
    <property type="evidence" value="ECO:0007669"/>
    <property type="project" value="UniProtKB-SubCell"/>
</dbReference>
<feature type="transmembrane region" description="Helical" evidence="12">
    <location>
        <begin position="156"/>
        <end position="178"/>
    </location>
</feature>
<dbReference type="InterPro" id="IPR000276">
    <property type="entry name" value="GPCR_Rhodpsn"/>
</dbReference>
<dbReference type="EMBL" id="JAGXEW010000008">
    <property type="protein sequence ID" value="KAK1168507.1"/>
    <property type="molecule type" value="Genomic_DNA"/>
</dbReference>
<keyword evidence="9" id="KW-0325">Glycoprotein</keyword>
<dbReference type="SUPFAM" id="SSF81321">
    <property type="entry name" value="Family A G protein-coupled receptor-like"/>
    <property type="match status" value="1"/>
</dbReference>
<comment type="subcellular location">
    <subcellularLocation>
        <location evidence="1">Cell membrane</location>
        <topology evidence="1">Multi-pass membrane protein</topology>
    </subcellularLocation>
</comment>
<organism evidence="14 15">
    <name type="scientific">Acipenser oxyrinchus oxyrinchus</name>
    <dbReference type="NCBI Taxonomy" id="40147"/>
    <lineage>
        <taxon>Eukaryota</taxon>
        <taxon>Metazoa</taxon>
        <taxon>Chordata</taxon>
        <taxon>Craniata</taxon>
        <taxon>Vertebrata</taxon>
        <taxon>Euteleostomi</taxon>
        <taxon>Actinopterygii</taxon>
        <taxon>Chondrostei</taxon>
        <taxon>Acipenseriformes</taxon>
        <taxon>Acipenseridae</taxon>
        <taxon>Acipenser</taxon>
    </lineage>
</organism>
<dbReference type="PRINTS" id="PR01735">
    <property type="entry name" value="P2Y13PRNCPTR"/>
</dbReference>
<evidence type="ECO:0000256" key="4">
    <source>
        <dbReference type="ARBA" id="ARBA00022989"/>
    </source>
</evidence>
<evidence type="ECO:0000256" key="12">
    <source>
        <dbReference type="SAM" id="Phobius"/>
    </source>
</evidence>
<dbReference type="PROSITE" id="PS00237">
    <property type="entry name" value="G_PROTEIN_RECEP_F1_1"/>
    <property type="match status" value="1"/>
</dbReference>
<evidence type="ECO:0000256" key="9">
    <source>
        <dbReference type="ARBA" id="ARBA00023180"/>
    </source>
</evidence>
<keyword evidence="10 11" id="KW-0807">Transducer</keyword>
<dbReference type="InterPro" id="IPR017452">
    <property type="entry name" value="GPCR_Rhodpsn_7TM"/>
</dbReference>
<evidence type="ECO:0000256" key="7">
    <source>
        <dbReference type="ARBA" id="ARBA00023157"/>
    </source>
</evidence>
<feature type="transmembrane region" description="Helical" evidence="12">
    <location>
        <begin position="289"/>
        <end position="315"/>
    </location>
</feature>
<sequence length="359" mass="40992">MYLFIYLAFSLEMHPSSNSSNVKTNRTTGKNGTLDEIEMFTVIICSLYTFIFLGGLILNTLAAWIFFQLKNRTTFIFYLKNIAIADLIITLTFPFKILSDSGLGHWKLKAFVCRYSAVIFYCNMYVSILFLGLISLDRYLKIVKPFGNSRMYNVKFTKFVSLGVWLCMILISMPNMIFTNVSPTTETAGNCSALKSHFGLALHGVVIYVNIGIFTAVFIVLAACYISISRHIYRSNQQFVGSENERKHNQNILIILLVFFICFVPYHLWRIPFTLTQIASKFDKYGTLILTQGKIVTLFMSACNVCLDPIIYFLMCKSFTKMLRKKLHIGPSVDFNGSRGSSRGTVQVRRFREYTSTSI</sequence>
<evidence type="ECO:0000256" key="8">
    <source>
        <dbReference type="ARBA" id="ARBA00023170"/>
    </source>
</evidence>
<dbReference type="Proteomes" id="UP001230051">
    <property type="component" value="Unassembled WGS sequence"/>
</dbReference>
<proteinExistence type="inferred from homology"/>
<dbReference type="PRINTS" id="PR01157">
    <property type="entry name" value="P2YPURNOCPTR"/>
</dbReference>
<evidence type="ECO:0000259" key="13">
    <source>
        <dbReference type="PROSITE" id="PS50262"/>
    </source>
</evidence>
<accession>A0AAD8DE94</accession>
<keyword evidence="7" id="KW-1015">Disulfide bond</keyword>
<dbReference type="AlphaFoldDB" id="A0AAD8DE94"/>
<keyword evidence="4 12" id="KW-1133">Transmembrane helix</keyword>
<reference evidence="14" key="1">
    <citation type="submission" date="2022-02" db="EMBL/GenBank/DDBJ databases">
        <title>Atlantic sturgeon de novo genome assembly.</title>
        <authorList>
            <person name="Stock M."/>
            <person name="Klopp C."/>
            <person name="Guiguen Y."/>
            <person name="Cabau C."/>
            <person name="Parinello H."/>
            <person name="Santidrian Yebra-Pimentel E."/>
            <person name="Kuhl H."/>
            <person name="Dirks R.P."/>
            <person name="Guessner J."/>
            <person name="Wuertz S."/>
            <person name="Du K."/>
            <person name="Schartl M."/>
        </authorList>
    </citation>
    <scope>NUCLEOTIDE SEQUENCE</scope>
    <source>
        <strain evidence="14">STURGEONOMICS-FGT-2020</strain>
        <tissue evidence="14">Whole blood</tissue>
    </source>
</reference>
<feature type="transmembrane region" description="Helical" evidence="12">
    <location>
        <begin position="39"/>
        <end position="66"/>
    </location>
</feature>
<comment type="similarity">
    <text evidence="11">Belongs to the G-protein coupled receptor 1 family.</text>
</comment>
<keyword evidence="3 11" id="KW-0812">Transmembrane</keyword>
<evidence type="ECO:0000313" key="15">
    <source>
        <dbReference type="Proteomes" id="UP001230051"/>
    </source>
</evidence>
<dbReference type="PROSITE" id="PS50262">
    <property type="entry name" value="G_PROTEIN_RECEP_F1_2"/>
    <property type="match status" value="1"/>
</dbReference>
<dbReference type="PANTHER" id="PTHR24233:SF8">
    <property type="entry name" value="G-PROTEIN COUPLED RECEPTOR 87"/>
    <property type="match status" value="1"/>
</dbReference>
<name>A0AAD8DE94_ACIOX</name>
<feature type="transmembrane region" description="Helical" evidence="12">
    <location>
        <begin position="249"/>
        <end position="269"/>
    </location>
</feature>
<comment type="caution">
    <text evidence="14">The sequence shown here is derived from an EMBL/GenBank/DDBJ whole genome shotgun (WGS) entry which is preliminary data.</text>
</comment>
<dbReference type="Gene3D" id="1.20.1070.10">
    <property type="entry name" value="Rhodopsin 7-helix transmembrane proteins"/>
    <property type="match status" value="1"/>
</dbReference>
<dbReference type="GO" id="GO:0045028">
    <property type="term" value="F:G protein-coupled purinergic nucleotide receptor activity"/>
    <property type="evidence" value="ECO:0007669"/>
    <property type="project" value="InterPro"/>
</dbReference>
<dbReference type="PRINTS" id="PR00237">
    <property type="entry name" value="GPCRRHODOPSN"/>
</dbReference>
<evidence type="ECO:0000256" key="3">
    <source>
        <dbReference type="ARBA" id="ARBA00022692"/>
    </source>
</evidence>
<keyword evidence="8 11" id="KW-0675">Receptor</keyword>
<feature type="transmembrane region" description="Helical" evidence="12">
    <location>
        <begin position="198"/>
        <end position="228"/>
    </location>
</feature>
<keyword evidence="2" id="KW-1003">Cell membrane</keyword>
<feature type="transmembrane region" description="Helical" evidence="12">
    <location>
        <begin position="118"/>
        <end position="136"/>
    </location>
</feature>